<dbReference type="GO" id="GO:0005789">
    <property type="term" value="C:endoplasmic reticulum membrane"/>
    <property type="evidence" value="ECO:0007669"/>
    <property type="project" value="UniProtKB-SubCell"/>
</dbReference>
<proteinExistence type="inferred from homology"/>
<evidence type="ECO:0000256" key="2">
    <source>
        <dbReference type="ARBA" id="ARBA00022676"/>
    </source>
</evidence>
<evidence type="ECO:0000256" key="4">
    <source>
        <dbReference type="ARBA" id="ARBA00022692"/>
    </source>
</evidence>
<comment type="caution">
    <text evidence="8">Lacks conserved residue(s) required for the propagation of feature annotation.</text>
</comment>
<dbReference type="EC" id="2.4.1.-" evidence="8"/>
<dbReference type="EMBL" id="MBDN02000235">
    <property type="protein sequence ID" value="RLN77653.1"/>
    <property type="molecule type" value="Genomic_DNA"/>
</dbReference>
<keyword evidence="5 8" id="KW-0256">Endoplasmic reticulum</keyword>
<evidence type="ECO:0000256" key="5">
    <source>
        <dbReference type="ARBA" id="ARBA00022824"/>
    </source>
</evidence>
<sequence>MWEELVTTKSFWAAVVVFRLWNSLFVRSSFNPDEYWQGPEVAHRLVFGYGHLTWEWQDDARLRGFAHPALFAGLYKLLELLNLDSRWAVAYGPRLLQGFLSAANDYFLYKLAHTYFGPKSAKWALLCHIFSWFIFYVMVRPFSNCVETVCTTAALAYWPWKFLDGVDKKKDDAPVKRSSRTLALVFAALGVLFRPTNVMIWLYPGIVHFFQTRDRAGLIFGTVLPIALATTAVMLCIDRLGYGEWTFVPFNFFKFNILEGKDKLYGEHPWNWYFTQGFPAIVGVTLPLTIAGYLTAPDSKKDLGRTIMWALFVYSNAPHKEFRFVLPLLPPAFVYAGYCLRNLAGKLYVQFRERTQWNLLRLALFAVVVQNVVTAYYLSRVHQRAPVEVMDFLSDRIQGIFMFTRIFTLHYVYSI</sequence>
<comment type="subcellular location">
    <subcellularLocation>
        <location evidence="1 8">Endoplasmic reticulum membrane</location>
        <topology evidence="1 8">Multi-pass membrane protein</topology>
    </subcellularLocation>
</comment>
<protein>
    <recommendedName>
        <fullName evidence="8">Mannosyltransferase</fullName>
        <ecNumber evidence="8">2.4.1.-</ecNumber>
    </recommendedName>
</protein>
<feature type="transmembrane region" description="Helical" evidence="8">
    <location>
        <begin position="216"/>
        <end position="237"/>
    </location>
</feature>
<feature type="transmembrane region" description="Helical" evidence="8">
    <location>
        <begin position="359"/>
        <end position="377"/>
    </location>
</feature>
<name>A0A421GK97_9STRA</name>
<evidence type="ECO:0000256" key="7">
    <source>
        <dbReference type="ARBA" id="ARBA00023136"/>
    </source>
</evidence>
<dbReference type="InterPro" id="IPR005599">
    <property type="entry name" value="GPI_mannosylTrfase"/>
</dbReference>
<dbReference type="PANTHER" id="PTHR22760:SF4">
    <property type="entry name" value="GPI MANNOSYLTRANSFERASE 3"/>
    <property type="match status" value="1"/>
</dbReference>
<evidence type="ECO:0000256" key="1">
    <source>
        <dbReference type="ARBA" id="ARBA00004477"/>
    </source>
</evidence>
<accession>A0A421GK97</accession>
<gene>
    <name evidence="9" type="ORF">BBO99_00006587</name>
</gene>
<evidence type="ECO:0000256" key="3">
    <source>
        <dbReference type="ARBA" id="ARBA00022679"/>
    </source>
</evidence>
<organism evidence="9 10">
    <name type="scientific">Phytophthora kernoviae</name>
    <dbReference type="NCBI Taxonomy" id="325452"/>
    <lineage>
        <taxon>Eukaryota</taxon>
        <taxon>Sar</taxon>
        <taxon>Stramenopiles</taxon>
        <taxon>Oomycota</taxon>
        <taxon>Peronosporomycetes</taxon>
        <taxon>Peronosporales</taxon>
        <taxon>Peronosporaceae</taxon>
        <taxon>Phytophthora</taxon>
    </lineage>
</organism>
<dbReference type="STRING" id="325452.A0A421GK97"/>
<evidence type="ECO:0000313" key="9">
    <source>
        <dbReference type="EMBL" id="RLN77653.1"/>
    </source>
</evidence>
<keyword evidence="2 8" id="KW-0328">Glycosyltransferase</keyword>
<evidence type="ECO:0000256" key="8">
    <source>
        <dbReference type="RuleBase" id="RU363075"/>
    </source>
</evidence>
<feature type="transmembrane region" description="Helical" evidence="8">
    <location>
        <begin position="182"/>
        <end position="204"/>
    </location>
</feature>
<dbReference type="GO" id="GO:0000026">
    <property type="term" value="F:alpha-1,2-mannosyltransferase activity"/>
    <property type="evidence" value="ECO:0007669"/>
    <property type="project" value="TreeGrafter"/>
</dbReference>
<keyword evidence="6 8" id="KW-1133">Transmembrane helix</keyword>
<feature type="transmembrane region" description="Helical" evidence="8">
    <location>
        <begin position="273"/>
        <end position="296"/>
    </location>
</feature>
<dbReference type="AlphaFoldDB" id="A0A421GK97"/>
<dbReference type="PANTHER" id="PTHR22760">
    <property type="entry name" value="GLYCOSYLTRANSFERASE"/>
    <property type="match status" value="1"/>
</dbReference>
<keyword evidence="3" id="KW-0808">Transferase</keyword>
<comment type="similarity">
    <text evidence="8">Belongs to the glycosyltransferase 22 family.</text>
</comment>
<dbReference type="Proteomes" id="UP000285624">
    <property type="component" value="Unassembled WGS sequence"/>
</dbReference>
<comment type="caution">
    <text evidence="9">The sequence shown here is derived from an EMBL/GenBank/DDBJ whole genome shotgun (WGS) entry which is preliminary data.</text>
</comment>
<keyword evidence="4 8" id="KW-0812">Transmembrane</keyword>
<reference evidence="9 10" key="1">
    <citation type="journal article" date="2019" name="Mol. Plant Pathol.">
        <title>Genome sequencing of oomycete isolates from Chile supports the New Zealand origin of Phytophthora kernoviae and makes available the first Nothophytophthora sp. genome.</title>
        <authorList>
            <person name="Studholme D.J."/>
            <person name="Panda P."/>
            <person name="Sanfuentes Von Stowasser E."/>
            <person name="Gonzalez M."/>
            <person name="Hill R."/>
            <person name="Sambles C."/>
            <person name="Grant M."/>
            <person name="Williams N.M."/>
            <person name="McDougal R.L."/>
        </authorList>
    </citation>
    <scope>NUCLEOTIDE SEQUENCE [LARGE SCALE GENOMIC DNA]</scope>
    <source>
        <strain evidence="9">Chile4</strain>
    </source>
</reference>
<dbReference type="Pfam" id="PF03901">
    <property type="entry name" value="Glyco_transf_22"/>
    <property type="match status" value="1"/>
</dbReference>
<dbReference type="GO" id="GO:0006506">
    <property type="term" value="P:GPI anchor biosynthetic process"/>
    <property type="evidence" value="ECO:0007669"/>
    <property type="project" value="TreeGrafter"/>
</dbReference>
<keyword evidence="7 8" id="KW-0472">Membrane</keyword>
<evidence type="ECO:0000313" key="10">
    <source>
        <dbReference type="Proteomes" id="UP000285624"/>
    </source>
</evidence>
<keyword evidence="10" id="KW-1185">Reference proteome</keyword>
<evidence type="ECO:0000256" key="6">
    <source>
        <dbReference type="ARBA" id="ARBA00022989"/>
    </source>
</evidence>